<dbReference type="PANTHER" id="PTHR10907">
    <property type="entry name" value="REGUCALCIN"/>
    <property type="match status" value="1"/>
</dbReference>
<dbReference type="PANTHER" id="PTHR10907:SF47">
    <property type="entry name" value="REGUCALCIN"/>
    <property type="match status" value="1"/>
</dbReference>
<name>A0A3D9Q0B8_9BACL</name>
<evidence type="ECO:0000313" key="6">
    <source>
        <dbReference type="Proteomes" id="UP000256304"/>
    </source>
</evidence>
<dbReference type="GO" id="GO:0019853">
    <property type="term" value="P:L-ascorbic acid biosynthetic process"/>
    <property type="evidence" value="ECO:0007669"/>
    <property type="project" value="TreeGrafter"/>
</dbReference>
<dbReference type="Proteomes" id="UP000256304">
    <property type="component" value="Unassembled WGS sequence"/>
</dbReference>
<feature type="binding site" evidence="3">
    <location>
        <position position="168"/>
    </location>
    <ligand>
        <name>a divalent metal cation</name>
        <dbReference type="ChEBI" id="CHEBI:60240"/>
    </ligand>
</feature>
<dbReference type="SUPFAM" id="SSF63829">
    <property type="entry name" value="Calcium-dependent phosphotriesterase"/>
    <property type="match status" value="1"/>
</dbReference>
<evidence type="ECO:0000256" key="2">
    <source>
        <dbReference type="PIRSR" id="PIRSR605511-1"/>
    </source>
</evidence>
<evidence type="ECO:0000313" key="5">
    <source>
        <dbReference type="EMBL" id="REE56275.1"/>
    </source>
</evidence>
<dbReference type="GO" id="GO:0005509">
    <property type="term" value="F:calcium ion binding"/>
    <property type="evidence" value="ECO:0007669"/>
    <property type="project" value="TreeGrafter"/>
</dbReference>
<accession>A0A3D9Q0B8</accession>
<evidence type="ECO:0000256" key="3">
    <source>
        <dbReference type="PIRSR" id="PIRSR605511-2"/>
    </source>
</evidence>
<reference evidence="5 6" key="1">
    <citation type="submission" date="2018-08" db="EMBL/GenBank/DDBJ databases">
        <title>Genomic Encyclopedia of Type Strains, Phase III (KMG-III): the genomes of soil and plant-associated and newly described type strains.</title>
        <authorList>
            <person name="Whitman W."/>
        </authorList>
    </citation>
    <scope>NUCLEOTIDE SEQUENCE [LARGE SCALE GENOMIC DNA]</scope>
    <source>
        <strain evidence="5 6">CGMCC 1.10966</strain>
    </source>
</reference>
<dbReference type="EMBL" id="QTTN01000066">
    <property type="protein sequence ID" value="REE56275.1"/>
    <property type="molecule type" value="Genomic_DNA"/>
</dbReference>
<dbReference type="InterPro" id="IPR005511">
    <property type="entry name" value="SMP-30"/>
</dbReference>
<keyword evidence="6" id="KW-1185">Reference proteome</keyword>
<dbReference type="OrthoDB" id="2633250at2"/>
<protein>
    <submittedName>
        <fullName evidence="5">Sugar lactone lactonase YvrE</fullName>
    </submittedName>
</protein>
<sequence length="317" mass="35082">MDQMVAQSQVRDRARTFAHEAELLFDAKMILGEGPYWHAEQRKLYYVDIAGESFGRFNPVTMHNEQITLGKTVGAVVFDDSDSNSDAVIVSTRDGFERYDIVTGTLTSLADPEAELPGNRFNDGKCDSKGRFFAGTMQHAEVDVTGSLYVLDTDGQCRKLVDDVGVSNGIAWSLDEKQMYYIDSMKQTVTAFDYDVASGELSNPRVIIDFHTEDGFPDGMTIDSEGMLWIAHWDGWQVSRWDPRTGSKLGAVYVPVAKASSCVFGGDDLMTLYITTASIHTSPSAHTLQPHAGGIFTYRPGIKGTPTYPYRKTSNHL</sequence>
<keyword evidence="3" id="KW-0479">Metal-binding</keyword>
<dbReference type="PRINTS" id="PR01790">
    <property type="entry name" value="SMP30FAMILY"/>
</dbReference>
<comment type="similarity">
    <text evidence="1">Belongs to the SMP-30/CGR1 family.</text>
</comment>
<comment type="cofactor">
    <cofactor evidence="3">
        <name>Zn(2+)</name>
        <dbReference type="ChEBI" id="CHEBI:29105"/>
    </cofactor>
    <text evidence="3">Binds 1 divalent metal cation per subunit.</text>
</comment>
<keyword evidence="3" id="KW-0862">Zinc</keyword>
<feature type="binding site" evidence="3">
    <location>
        <position position="33"/>
    </location>
    <ligand>
        <name>a divalent metal cation</name>
        <dbReference type="ChEBI" id="CHEBI:60240"/>
    </ligand>
</feature>
<evidence type="ECO:0000256" key="1">
    <source>
        <dbReference type="ARBA" id="ARBA00008853"/>
    </source>
</evidence>
<feature type="binding site" evidence="3">
    <location>
        <position position="120"/>
    </location>
    <ligand>
        <name>substrate</name>
    </ligand>
</feature>
<feature type="binding site" evidence="3">
    <location>
        <position position="122"/>
    </location>
    <ligand>
        <name>substrate</name>
    </ligand>
</feature>
<dbReference type="InterPro" id="IPR013658">
    <property type="entry name" value="SGL"/>
</dbReference>
<evidence type="ECO:0000259" key="4">
    <source>
        <dbReference type="Pfam" id="PF08450"/>
    </source>
</evidence>
<dbReference type="AlphaFoldDB" id="A0A3D9Q0B8"/>
<dbReference type="GO" id="GO:0004341">
    <property type="term" value="F:gluconolactonase activity"/>
    <property type="evidence" value="ECO:0007669"/>
    <property type="project" value="TreeGrafter"/>
</dbReference>
<gene>
    <name evidence="5" type="ORF">A8990_16612</name>
</gene>
<proteinExistence type="inferred from homology"/>
<comment type="caution">
    <text evidence="5">The sequence shown here is derived from an EMBL/GenBank/DDBJ whole genome shotgun (WGS) entry which is preliminary data.</text>
</comment>
<dbReference type="Pfam" id="PF08450">
    <property type="entry name" value="SGL"/>
    <property type="match status" value="1"/>
</dbReference>
<dbReference type="InterPro" id="IPR011042">
    <property type="entry name" value="6-blade_b-propeller_TolB-like"/>
</dbReference>
<organism evidence="5 6">
    <name type="scientific">Paenibacillus taihuensis</name>
    <dbReference type="NCBI Taxonomy" id="1156355"/>
    <lineage>
        <taxon>Bacteria</taxon>
        <taxon>Bacillati</taxon>
        <taxon>Bacillota</taxon>
        <taxon>Bacilli</taxon>
        <taxon>Bacillales</taxon>
        <taxon>Paenibacillaceae</taxon>
        <taxon>Paenibacillus</taxon>
    </lineage>
</organism>
<feature type="binding site" evidence="3">
    <location>
        <position position="218"/>
    </location>
    <ligand>
        <name>a divalent metal cation</name>
        <dbReference type="ChEBI" id="CHEBI:60240"/>
    </ligand>
</feature>
<dbReference type="Gene3D" id="2.120.10.30">
    <property type="entry name" value="TolB, C-terminal domain"/>
    <property type="match status" value="1"/>
</dbReference>
<dbReference type="RefSeq" id="WP_116192702.1">
    <property type="nucleotide sequence ID" value="NZ_QTTN01000066.1"/>
</dbReference>
<feature type="domain" description="SMP-30/Gluconolactonase/LRE-like region" evidence="4">
    <location>
        <begin position="31"/>
        <end position="277"/>
    </location>
</feature>
<feature type="active site" description="Proton donor/acceptor" evidence="2">
    <location>
        <position position="218"/>
    </location>
</feature>